<keyword evidence="2" id="KW-1185">Reference proteome</keyword>
<name>A0ABQ7J6K8_9APIC</name>
<evidence type="ECO:0000313" key="1">
    <source>
        <dbReference type="EMBL" id="KAF8819603.1"/>
    </source>
</evidence>
<dbReference type="Proteomes" id="UP000823046">
    <property type="component" value="Unassembled WGS sequence"/>
</dbReference>
<comment type="caution">
    <text evidence="1">The sequence shown here is derived from an EMBL/GenBank/DDBJ whole genome shotgun (WGS) entry which is preliminary data.</text>
</comment>
<organism evidence="1 2">
    <name type="scientific">Cardiosporidium cionae</name>
    <dbReference type="NCBI Taxonomy" id="476202"/>
    <lineage>
        <taxon>Eukaryota</taxon>
        <taxon>Sar</taxon>
        <taxon>Alveolata</taxon>
        <taxon>Apicomplexa</taxon>
        <taxon>Aconoidasida</taxon>
        <taxon>Nephromycida</taxon>
        <taxon>Cardiosporidium</taxon>
    </lineage>
</organism>
<evidence type="ECO:0008006" key="3">
    <source>
        <dbReference type="Google" id="ProtNLM"/>
    </source>
</evidence>
<gene>
    <name evidence="1" type="ORF">IE077_000772</name>
</gene>
<reference evidence="1 2" key="1">
    <citation type="journal article" date="2020" name="bioRxiv">
        <title>Metabolic contributions of an alphaproteobacterial endosymbiont in the apicomplexan Cardiosporidium cionae.</title>
        <authorList>
            <person name="Hunter E.S."/>
            <person name="Paight C.J."/>
            <person name="Lane C.E."/>
        </authorList>
    </citation>
    <scope>NUCLEOTIDE SEQUENCE [LARGE SCALE GENOMIC DNA]</scope>
    <source>
        <strain evidence="1">ESH_2018</strain>
    </source>
</reference>
<accession>A0ABQ7J6K8</accession>
<evidence type="ECO:0000313" key="2">
    <source>
        <dbReference type="Proteomes" id="UP000823046"/>
    </source>
</evidence>
<proteinExistence type="predicted"/>
<sequence>MPYIHQLLRFKPLLKSCITSICWKHLAIRDSASLFARASLGGCFSFSYVINKIVLDARYQCRLSSLIQTKGLSWHRHFTIAAIPHAIHEESWQEEGDMGKETKAEIDEGDASFRYSEASTDSVDALVSFLSSPLPDGLPLQLVLKCMHHCQQFGITSADIWNTLFSHLSRQRSTLSPSEATKVVQRLAYQHKFQPVPEAFVRDLLQGITRNIRQHSDESLIRILYACAKGGFASHKFVDFFIAQVLERLPSLKSWQLLRVLTAMAYASLVDREVLHTLVYQILVGFGQLNASEIGVFIPLFYHLQGQPPPLSLVTKLNSSIGRRMHSWKQPESLLEALYVMILFDLLQQNKISLAIRRLKLLSLPLEYPFQRELQDEEIYHQYTAVKTINTNLLKAKFIEMCLRYDTPQIYATLPEDVQTYLLHIKNLSFQPIGAHEGTELQFVFAELSSIISKLKFALHPLLCGPFLLELANPISKHIIEWDENWLLYPPYRRFMQREYILRKHRFLTLEGWKIVKLPLKYFSSLKEEAAKEAWITSCLEKEGIYRFSS</sequence>
<dbReference type="EMBL" id="JADAQX010000677">
    <property type="protein sequence ID" value="KAF8819603.1"/>
    <property type="molecule type" value="Genomic_DNA"/>
</dbReference>
<protein>
    <recommendedName>
        <fullName evidence="3">FAST kinase leucine-rich domain-containing protein</fullName>
    </recommendedName>
</protein>